<dbReference type="PIRSF" id="PIRSF001227">
    <property type="entry name" value="Pen_acylase"/>
    <property type="match status" value="1"/>
</dbReference>
<dbReference type="EMBL" id="UINC01000360">
    <property type="protein sequence ID" value="SUZ53974.1"/>
    <property type="molecule type" value="Genomic_DNA"/>
</dbReference>
<dbReference type="GO" id="GO:0017000">
    <property type="term" value="P:antibiotic biosynthetic process"/>
    <property type="evidence" value="ECO:0007669"/>
    <property type="project" value="InterPro"/>
</dbReference>
<organism evidence="5">
    <name type="scientific">marine metagenome</name>
    <dbReference type="NCBI Taxonomy" id="408172"/>
    <lineage>
        <taxon>unclassified sequences</taxon>
        <taxon>metagenomes</taxon>
        <taxon>ecological metagenomes</taxon>
    </lineage>
</organism>
<evidence type="ECO:0000313" key="5">
    <source>
        <dbReference type="EMBL" id="SUZ53974.1"/>
    </source>
</evidence>
<evidence type="ECO:0008006" key="6">
    <source>
        <dbReference type="Google" id="ProtNLM"/>
    </source>
</evidence>
<evidence type="ECO:0000256" key="3">
    <source>
        <dbReference type="ARBA" id="ARBA00022801"/>
    </source>
</evidence>
<dbReference type="PANTHER" id="PTHR34218:SF3">
    <property type="entry name" value="ACYL-HOMOSERINE LACTONE ACYLASE PVDQ"/>
    <property type="match status" value="1"/>
</dbReference>
<dbReference type="AlphaFoldDB" id="A0A381NIN3"/>
<dbReference type="PANTHER" id="PTHR34218">
    <property type="entry name" value="PEPTIDASE S45 PENICILLIN AMIDASE"/>
    <property type="match status" value="1"/>
</dbReference>
<evidence type="ECO:0000256" key="4">
    <source>
        <dbReference type="ARBA" id="ARBA00023145"/>
    </source>
</evidence>
<dbReference type="InterPro" id="IPR023343">
    <property type="entry name" value="Penicillin_amidase_dom1"/>
</dbReference>
<proteinExistence type="inferred from homology"/>
<keyword evidence="3" id="KW-0378">Hydrolase</keyword>
<dbReference type="Gene3D" id="2.30.120.10">
    <property type="match status" value="1"/>
</dbReference>
<dbReference type="InterPro" id="IPR014395">
    <property type="entry name" value="Pen/GL7ACA/AHL_acylase"/>
</dbReference>
<name>A0A381NIN3_9ZZZZ</name>
<dbReference type="GO" id="GO:0016811">
    <property type="term" value="F:hydrolase activity, acting on carbon-nitrogen (but not peptide) bonds, in linear amides"/>
    <property type="evidence" value="ECO:0007669"/>
    <property type="project" value="InterPro"/>
</dbReference>
<dbReference type="InterPro" id="IPR043146">
    <property type="entry name" value="Penicillin_amidase_N_B-knob"/>
</dbReference>
<dbReference type="Gene3D" id="1.10.1400.10">
    <property type="match status" value="1"/>
</dbReference>
<dbReference type="Gene3D" id="1.10.439.10">
    <property type="entry name" value="Penicillin Amidohydrolase, domain 1"/>
    <property type="match status" value="1"/>
</dbReference>
<accession>A0A381NIN3</accession>
<dbReference type="InterPro" id="IPR002692">
    <property type="entry name" value="S45"/>
</dbReference>
<keyword evidence="2" id="KW-0732">Signal</keyword>
<gene>
    <name evidence="5" type="ORF">METZ01_LOCUS6828</name>
</gene>
<dbReference type="InterPro" id="IPR043147">
    <property type="entry name" value="Penicillin_amidase_A-knob"/>
</dbReference>
<dbReference type="SUPFAM" id="SSF56235">
    <property type="entry name" value="N-terminal nucleophile aminohydrolases (Ntn hydrolases)"/>
    <property type="match status" value="1"/>
</dbReference>
<reference evidence="5" key="1">
    <citation type="submission" date="2018-05" db="EMBL/GenBank/DDBJ databases">
        <authorList>
            <person name="Lanie J.A."/>
            <person name="Ng W.-L."/>
            <person name="Kazmierczak K.M."/>
            <person name="Andrzejewski T.M."/>
            <person name="Davidsen T.M."/>
            <person name="Wayne K.J."/>
            <person name="Tettelin H."/>
            <person name="Glass J.I."/>
            <person name="Rusch D."/>
            <person name="Podicherti R."/>
            <person name="Tsui H.-C.T."/>
            <person name="Winkler M.E."/>
        </authorList>
    </citation>
    <scope>NUCLEOTIDE SEQUENCE</scope>
</reference>
<evidence type="ECO:0000256" key="1">
    <source>
        <dbReference type="ARBA" id="ARBA00006586"/>
    </source>
</evidence>
<comment type="similarity">
    <text evidence="1">Belongs to the peptidase S45 family.</text>
</comment>
<dbReference type="Pfam" id="PF01804">
    <property type="entry name" value="Penicil_amidase"/>
    <property type="match status" value="1"/>
</dbReference>
<dbReference type="Gene3D" id="3.60.20.10">
    <property type="entry name" value="Glutamine Phosphoribosylpyrophosphate, subunit 1, domain 1"/>
    <property type="match status" value="1"/>
</dbReference>
<evidence type="ECO:0000256" key="2">
    <source>
        <dbReference type="ARBA" id="ARBA00022729"/>
    </source>
</evidence>
<keyword evidence="4" id="KW-0865">Zymogen</keyword>
<protein>
    <recommendedName>
        <fullName evidence="6">Penicillin amidase</fullName>
    </recommendedName>
</protein>
<dbReference type="InterPro" id="IPR029055">
    <property type="entry name" value="Ntn_hydrolases_N"/>
</dbReference>
<sequence>MKNIFFYLSLVFFFGIHNINASTIVNASETQEYKATITRDIWGVPHIHGKRDADVAFGLAFAHAQDDIKNIAENMYFYRAKMGLKDGFKGITTDYLIKALDIREMVFEDYESKLSSDVRAVIEGYSAGLNYWASLNPSQQYSELFPVTKYDIVAGFVIQNLFFSGVIDAIRQLQETEEGISNQKTQSSNHFFKSAELILGSNAIAVGPKKTDDGSTRLIINSHQPLEGPVAWYEAHVTSEQGWNMMGGLFPGSPFIFVGFNDNLGWGFTVNKPDLSDAYQLKIHPKNNNQYLLDGEWVNFKVKKIQLPFKLFGPFKWTITKQIKYSVHGPVIENNENSYAIRFSGMQDIGQVEQWYRLNKSKNIQEWLAAMKIRSIVSFNAIYADKEKNILFLHNAASPIRDESIDWSKPVDGSQSSLIWNKLVALEELPLIINPSSGWLVSANQDPFKVTAEESNLDPLNYSRTLGLQTRMTNRAHRALKLLNSYEEISSKILLDIKYDNQYSLNSRSYAYIEKILQEAFDDPQLIEAQLILKNWDLKTGLKNRSAALAVCVLTPEWSAEQNQKTAPDPIDVFKHCVKDIYRAFKRLDPLWEDRNVLMRGGKMIPLDGGPDTLRAVYGAEQKNGKLKAVAGDGLVIFVEWDKNGNLESRSIHQYGSSTQNEHSNHYDDQMLLFADKKMKDTYFDSNELYMHTENKMMIPLEP</sequence>